<feature type="non-terminal residue" evidence="2">
    <location>
        <position position="1"/>
    </location>
</feature>
<feature type="region of interest" description="Disordered" evidence="1">
    <location>
        <begin position="14"/>
        <end position="37"/>
    </location>
</feature>
<dbReference type="EMBL" id="HG321332">
    <property type="protein sequence ID" value="CEF82667.1"/>
    <property type="molecule type" value="Genomic_DNA"/>
</dbReference>
<accession>W1I9Q6</accession>
<proteinExistence type="predicted"/>
<sequence>DMSDSEFFELEQEILNPKPSYSEEAPGEVVGSGQDAGEPEVIMISSDDSSSVSGDDSYCEASPITSAYKAGQIAEREAIIISPNADSSSEGGPTPPKKTDFIARPLNSPVAEVLHDITGTRLFTVDINTILTVISPYSRPEPYLWGVGYENYFISMASDLIYEHYPIDTVIPANNYQSKLITVYVPPAMKTSDAEDGAYGPPCRWGGPCPFESEHDRVHNKICDCSGNIVEFVHLVKLPRSNDIEGELFIKSVLSSEPLAGRDVMNRSNFSSDSYTKAYFVPEPSPDCSISSENSSISSDNSSPINTQANQ</sequence>
<reference evidence="2" key="1">
    <citation type="submission" date="2013-05" db="EMBL/GenBank/DDBJ databases">
        <title>Draft genome sequences of six wheat associated Fusarium spp. isolates.</title>
        <authorList>
            <person name="Moolhuijzen P.M."/>
            <person name="Manners J.M."/>
            <person name="Wilcox S."/>
            <person name="Bellgard M.I."/>
            <person name="Gardiner D.M."/>
        </authorList>
    </citation>
    <scope>NUCLEOTIDE SEQUENCE</scope>
    <source>
        <strain evidence="2">CS3069</strain>
    </source>
</reference>
<feature type="non-terminal residue" evidence="2">
    <location>
        <position position="311"/>
    </location>
</feature>
<organism evidence="2">
    <name type="scientific">Fusarium clavum</name>
    <dbReference type="NCBI Taxonomy" id="2594811"/>
    <lineage>
        <taxon>Eukaryota</taxon>
        <taxon>Fungi</taxon>
        <taxon>Dikarya</taxon>
        <taxon>Ascomycota</taxon>
        <taxon>Pezizomycotina</taxon>
        <taxon>Sordariomycetes</taxon>
        <taxon>Hypocreomycetidae</taxon>
        <taxon>Hypocreales</taxon>
        <taxon>Nectriaceae</taxon>
        <taxon>Fusarium</taxon>
        <taxon>Fusarium incarnatum-equiseti species complex</taxon>
    </lineage>
</organism>
<dbReference type="EMBL" id="CBMI010005070">
    <property type="protein sequence ID" value="CDL73405.1"/>
    <property type="molecule type" value="Genomic_DNA"/>
</dbReference>
<protein>
    <submittedName>
        <fullName evidence="2">ORF1931 n1 TaxGibberella zeae PH-1 RepIDA5J031_GIBZE</fullName>
    </submittedName>
</protein>
<feature type="region of interest" description="Disordered" evidence="1">
    <location>
        <begin position="286"/>
        <end position="311"/>
    </location>
</feature>
<name>W1I9Q6_9HYPO</name>
<dbReference type="AlphaFoldDB" id="W1I9Q6"/>
<evidence type="ECO:0000313" key="2">
    <source>
        <dbReference type="EMBL" id="CDL73405.1"/>
    </source>
</evidence>
<evidence type="ECO:0000256" key="1">
    <source>
        <dbReference type="SAM" id="MobiDB-lite"/>
    </source>
</evidence>
<keyword evidence="2" id="KW-0496">Mitochondrion</keyword>
<geneLocation type="mitochondrion" evidence="2"/>
<gene>
    <name evidence="2" type="ORF">BN850_0137930</name>
</gene>